<evidence type="ECO:0000313" key="3">
    <source>
        <dbReference type="EMBL" id="WPY00277.1"/>
    </source>
</evidence>
<dbReference type="Gene3D" id="1.10.530.40">
    <property type="match status" value="1"/>
</dbReference>
<dbReference type="InterPro" id="IPR023347">
    <property type="entry name" value="Lysozyme_dom_sf"/>
</dbReference>
<keyword evidence="4" id="KW-1185">Reference proteome</keyword>
<evidence type="ECO:0000313" key="4">
    <source>
        <dbReference type="Proteomes" id="UP001326613"/>
    </source>
</evidence>
<keyword evidence="1" id="KW-0929">Antimicrobial</keyword>
<evidence type="ECO:0000256" key="1">
    <source>
        <dbReference type="ARBA" id="ARBA00022529"/>
    </source>
</evidence>
<keyword evidence="2" id="KW-0081">Bacteriolytic enzyme</keyword>
<dbReference type="RefSeq" id="WP_323738365.1">
    <property type="nucleotide sequence ID" value="NZ_CP112932.1"/>
</dbReference>
<dbReference type="SUPFAM" id="SSF53955">
    <property type="entry name" value="Lysozyme-like"/>
    <property type="match status" value="1"/>
</dbReference>
<dbReference type="InterPro" id="IPR023346">
    <property type="entry name" value="Lysozyme-like_dom_sf"/>
</dbReference>
<evidence type="ECO:0000256" key="2">
    <source>
        <dbReference type="ARBA" id="ARBA00022638"/>
    </source>
</evidence>
<organism evidence="3 4">
    <name type="scientific">Candidatus Trichorickettsia mobilis</name>
    <dbReference type="NCBI Taxonomy" id="1346319"/>
    <lineage>
        <taxon>Bacteria</taxon>
        <taxon>Pseudomonadati</taxon>
        <taxon>Pseudomonadota</taxon>
        <taxon>Alphaproteobacteria</taxon>
        <taxon>Rickettsiales</taxon>
        <taxon>Rickettsiaceae</taxon>
        <taxon>Rickettsieae</taxon>
        <taxon>Candidatus Trichorickettsia</taxon>
    </lineage>
</organism>
<dbReference type="Proteomes" id="UP001326613">
    <property type="component" value="Chromosome"/>
</dbReference>
<name>A0ABZ0UUG9_9RICK</name>
<protein>
    <submittedName>
        <fullName evidence="3">Uncharacterized protein</fullName>
    </submittedName>
</protein>
<accession>A0ABZ0UUG9</accession>
<proteinExistence type="predicted"/>
<sequence>MSREDGKEKVDEAQLIRDLTHNLDMESPSGKAQYDKLLKQMLVMLEGKKKRVYPDNSSKKLPTIGIGFNMKADGAREEWNKAFSNDPNKPSFDAAINGKIELTDQQIDTLSDYSIKTRKGRIQEGYGADWHKLRGNERLAIEVLFYNCEGLVRDGTKFKHYLHNYYRH</sequence>
<dbReference type="EMBL" id="CP112932">
    <property type="protein sequence ID" value="WPY00277.1"/>
    <property type="molecule type" value="Genomic_DNA"/>
</dbReference>
<reference evidence="3 4" key="1">
    <citation type="submission" date="2022-10" db="EMBL/GenBank/DDBJ databases">
        <title>Host association and intracellularity evolved multiple times independently in the Rickettsiales.</title>
        <authorList>
            <person name="Castelli M."/>
            <person name="Nardi T."/>
            <person name="Gammuto L."/>
            <person name="Bellinzona G."/>
            <person name="Sabaneyeva E."/>
            <person name="Potekhin A."/>
            <person name="Serra V."/>
            <person name="Petroni G."/>
            <person name="Sassera D."/>
        </authorList>
    </citation>
    <scope>NUCLEOTIDE SEQUENCE [LARGE SCALE GENOMIC DNA]</scope>
    <source>
        <strain evidence="3 4">Kr 154-4</strain>
    </source>
</reference>
<gene>
    <name evidence="3" type="ORF">Trichorick_00149</name>
</gene>